<sequence length="162" mass="17805">MRHAVDCPKRKRLSVRSLLLACAFCTTLGLSLLSLSSRSVEPPHLLDFSLTLVDTDPRDDAVASPLFPSPAEGSWPRSCATVEEMGEVFSGDGFLLESLMVRRLIRDHFRFNGAENVRTFAPEEWHGFVMGKSSEAGFGNEMYKVLTAAALSAMLNRSLIIG</sequence>
<dbReference type="Proteomes" id="UP001057402">
    <property type="component" value="Chromosome 4"/>
</dbReference>
<gene>
    <name evidence="1" type="ORF">MLD38_013111</name>
</gene>
<proteinExistence type="predicted"/>
<protein>
    <submittedName>
        <fullName evidence="1">Uncharacterized protein</fullName>
    </submittedName>
</protein>
<name>A0ACB9RC59_9MYRT</name>
<keyword evidence="2" id="KW-1185">Reference proteome</keyword>
<dbReference type="EMBL" id="CM042883">
    <property type="protein sequence ID" value="KAI4375214.1"/>
    <property type="molecule type" value="Genomic_DNA"/>
</dbReference>
<organism evidence="1 2">
    <name type="scientific">Melastoma candidum</name>
    <dbReference type="NCBI Taxonomy" id="119954"/>
    <lineage>
        <taxon>Eukaryota</taxon>
        <taxon>Viridiplantae</taxon>
        <taxon>Streptophyta</taxon>
        <taxon>Embryophyta</taxon>
        <taxon>Tracheophyta</taxon>
        <taxon>Spermatophyta</taxon>
        <taxon>Magnoliopsida</taxon>
        <taxon>eudicotyledons</taxon>
        <taxon>Gunneridae</taxon>
        <taxon>Pentapetalae</taxon>
        <taxon>rosids</taxon>
        <taxon>malvids</taxon>
        <taxon>Myrtales</taxon>
        <taxon>Melastomataceae</taxon>
        <taxon>Melastomatoideae</taxon>
        <taxon>Melastomateae</taxon>
        <taxon>Melastoma</taxon>
    </lineage>
</organism>
<evidence type="ECO:0000313" key="2">
    <source>
        <dbReference type="Proteomes" id="UP001057402"/>
    </source>
</evidence>
<evidence type="ECO:0000313" key="1">
    <source>
        <dbReference type="EMBL" id="KAI4375214.1"/>
    </source>
</evidence>
<reference evidence="2" key="1">
    <citation type="journal article" date="2023" name="Front. Plant Sci.">
        <title>Chromosomal-level genome assembly of Melastoma candidum provides insights into trichome evolution.</title>
        <authorList>
            <person name="Zhong Y."/>
            <person name="Wu W."/>
            <person name="Sun C."/>
            <person name="Zou P."/>
            <person name="Liu Y."/>
            <person name="Dai S."/>
            <person name="Zhou R."/>
        </authorList>
    </citation>
    <scope>NUCLEOTIDE SEQUENCE [LARGE SCALE GENOMIC DNA]</scope>
</reference>
<accession>A0ACB9RC59</accession>
<comment type="caution">
    <text evidence="1">The sequence shown here is derived from an EMBL/GenBank/DDBJ whole genome shotgun (WGS) entry which is preliminary data.</text>
</comment>